<keyword evidence="3 6" id="KW-0479">Metal-binding</keyword>
<protein>
    <recommendedName>
        <fullName evidence="7">Enoyl reductase (ER) domain-containing protein</fullName>
    </recommendedName>
</protein>
<name>A0A9W8N1D5_9AGAR</name>
<proteinExistence type="inferred from homology"/>
<dbReference type="Gene3D" id="3.40.50.720">
    <property type="entry name" value="NAD(P)-binding Rossmann-like Domain"/>
    <property type="match status" value="2"/>
</dbReference>
<dbReference type="GO" id="GO:0000721">
    <property type="term" value="F:(R,R)-butanediol dehydrogenase activity"/>
    <property type="evidence" value="ECO:0007669"/>
    <property type="project" value="TreeGrafter"/>
</dbReference>
<sequence length="264" mass="28697">MKAARYYGPGDVRVEKIAEPEAEAGQVKVKIAWNGICGSDLHAYLVHLTKPDDLAAQTLPFTLGHEFSGTIVDIGDGIDGKFKVGQHVVMEWEDREEGSPIEVGAMIEPLAVAWHAMKRGGFKDGQSVLVLGAGPIGLFLLKILRHEGHKWGSVDIAFDTTGIQAAVDPALKSIRPHGTFVNVAIWEQKPIFDMNLVVLRELTVTGSVVYHEDHAELLGAVAAGKLQGLEDLVTRKIALEDVVNKGIKALINEKDKQIKILVHP</sequence>
<dbReference type="SUPFAM" id="SSF50129">
    <property type="entry name" value="GroES-like"/>
    <property type="match status" value="1"/>
</dbReference>
<dbReference type="InterPro" id="IPR002328">
    <property type="entry name" value="ADH_Zn_CS"/>
</dbReference>
<dbReference type="PANTHER" id="PTHR43161:SF23">
    <property type="entry name" value="(R,R)-BUTANEDIOL DEHYDROGENASE-RELATED"/>
    <property type="match status" value="1"/>
</dbReference>
<dbReference type="InterPro" id="IPR013149">
    <property type="entry name" value="ADH-like_C"/>
</dbReference>
<dbReference type="GO" id="GO:0008270">
    <property type="term" value="F:zinc ion binding"/>
    <property type="evidence" value="ECO:0007669"/>
    <property type="project" value="InterPro"/>
</dbReference>
<evidence type="ECO:0000313" key="8">
    <source>
        <dbReference type="EMBL" id="KAJ3517068.1"/>
    </source>
</evidence>
<keyword evidence="5" id="KW-0560">Oxidoreductase</keyword>
<evidence type="ECO:0000259" key="7">
    <source>
        <dbReference type="SMART" id="SM00829"/>
    </source>
</evidence>
<evidence type="ECO:0000313" key="9">
    <source>
        <dbReference type="Proteomes" id="UP001148786"/>
    </source>
</evidence>
<gene>
    <name evidence="8" type="ORF">NLJ89_g737</name>
</gene>
<dbReference type="InterPro" id="IPR036291">
    <property type="entry name" value="NAD(P)-bd_dom_sf"/>
</dbReference>
<evidence type="ECO:0000256" key="3">
    <source>
        <dbReference type="ARBA" id="ARBA00022723"/>
    </source>
</evidence>
<comment type="caution">
    <text evidence="8">The sequence shown here is derived from an EMBL/GenBank/DDBJ whole genome shotgun (WGS) entry which is preliminary data.</text>
</comment>
<dbReference type="GO" id="GO:0005737">
    <property type="term" value="C:cytoplasm"/>
    <property type="evidence" value="ECO:0007669"/>
    <property type="project" value="TreeGrafter"/>
</dbReference>
<dbReference type="GO" id="GO:0034079">
    <property type="term" value="P:butanediol biosynthetic process"/>
    <property type="evidence" value="ECO:0007669"/>
    <property type="project" value="TreeGrafter"/>
</dbReference>
<evidence type="ECO:0000256" key="1">
    <source>
        <dbReference type="ARBA" id="ARBA00001947"/>
    </source>
</evidence>
<dbReference type="OrthoDB" id="3941538at2759"/>
<evidence type="ECO:0000256" key="2">
    <source>
        <dbReference type="ARBA" id="ARBA00008072"/>
    </source>
</evidence>
<keyword evidence="4 6" id="KW-0862">Zinc</keyword>
<dbReference type="Pfam" id="PF00107">
    <property type="entry name" value="ADH_zinc_N"/>
    <property type="match status" value="1"/>
</dbReference>
<dbReference type="InterPro" id="IPR020843">
    <property type="entry name" value="ER"/>
</dbReference>
<evidence type="ECO:0000256" key="5">
    <source>
        <dbReference type="ARBA" id="ARBA00023002"/>
    </source>
</evidence>
<comment type="similarity">
    <text evidence="2 6">Belongs to the zinc-containing alcohol dehydrogenase family.</text>
</comment>
<reference evidence="8" key="1">
    <citation type="submission" date="2022-07" db="EMBL/GenBank/DDBJ databases">
        <title>Genome Sequence of Agrocybe chaxingu.</title>
        <authorList>
            <person name="Buettner E."/>
        </authorList>
    </citation>
    <scope>NUCLEOTIDE SEQUENCE</scope>
    <source>
        <strain evidence="8">MP-N11</strain>
    </source>
</reference>
<keyword evidence="9" id="KW-1185">Reference proteome</keyword>
<dbReference type="InterPro" id="IPR011032">
    <property type="entry name" value="GroES-like_sf"/>
</dbReference>
<dbReference type="InterPro" id="IPR013154">
    <property type="entry name" value="ADH-like_N"/>
</dbReference>
<evidence type="ECO:0000256" key="4">
    <source>
        <dbReference type="ARBA" id="ARBA00022833"/>
    </source>
</evidence>
<dbReference type="Pfam" id="PF08240">
    <property type="entry name" value="ADH_N"/>
    <property type="match status" value="1"/>
</dbReference>
<evidence type="ECO:0000256" key="6">
    <source>
        <dbReference type="RuleBase" id="RU361277"/>
    </source>
</evidence>
<dbReference type="PANTHER" id="PTHR43161">
    <property type="entry name" value="SORBITOL DEHYDROGENASE"/>
    <property type="match status" value="1"/>
</dbReference>
<accession>A0A9W8N1D5</accession>
<organism evidence="8 9">
    <name type="scientific">Agrocybe chaxingu</name>
    <dbReference type="NCBI Taxonomy" id="84603"/>
    <lineage>
        <taxon>Eukaryota</taxon>
        <taxon>Fungi</taxon>
        <taxon>Dikarya</taxon>
        <taxon>Basidiomycota</taxon>
        <taxon>Agaricomycotina</taxon>
        <taxon>Agaricomycetes</taxon>
        <taxon>Agaricomycetidae</taxon>
        <taxon>Agaricales</taxon>
        <taxon>Agaricineae</taxon>
        <taxon>Strophariaceae</taxon>
        <taxon>Agrocybe</taxon>
    </lineage>
</organism>
<dbReference type="SUPFAM" id="SSF51735">
    <property type="entry name" value="NAD(P)-binding Rossmann-fold domains"/>
    <property type="match status" value="1"/>
</dbReference>
<dbReference type="Proteomes" id="UP001148786">
    <property type="component" value="Unassembled WGS sequence"/>
</dbReference>
<dbReference type="PROSITE" id="PS00059">
    <property type="entry name" value="ADH_ZINC"/>
    <property type="match status" value="1"/>
</dbReference>
<feature type="domain" description="Enoyl reductase (ER)" evidence="7">
    <location>
        <begin position="8"/>
        <end position="262"/>
    </location>
</feature>
<dbReference type="AlphaFoldDB" id="A0A9W8N1D5"/>
<dbReference type="EMBL" id="JANKHO010000032">
    <property type="protein sequence ID" value="KAJ3517068.1"/>
    <property type="molecule type" value="Genomic_DNA"/>
</dbReference>
<dbReference type="SMART" id="SM00829">
    <property type="entry name" value="PKS_ER"/>
    <property type="match status" value="1"/>
</dbReference>
<dbReference type="Gene3D" id="3.90.180.10">
    <property type="entry name" value="Medium-chain alcohol dehydrogenases, catalytic domain"/>
    <property type="match status" value="3"/>
</dbReference>
<comment type="cofactor">
    <cofactor evidence="1 6">
        <name>Zn(2+)</name>
        <dbReference type="ChEBI" id="CHEBI:29105"/>
    </cofactor>
</comment>